<dbReference type="AlphaFoldDB" id="R7U734"/>
<keyword evidence="3 11" id="KW-0894">Sodium channel</keyword>
<dbReference type="EMBL" id="AMQN01025338">
    <property type="status" value="NOT_ANNOTATED_CDS"/>
    <property type="molecule type" value="Genomic_DNA"/>
</dbReference>
<evidence type="ECO:0000256" key="4">
    <source>
        <dbReference type="ARBA" id="ARBA00022692"/>
    </source>
</evidence>
<evidence type="ECO:0000256" key="6">
    <source>
        <dbReference type="ARBA" id="ARBA00023053"/>
    </source>
</evidence>
<organism evidence="13">
    <name type="scientific">Capitella teleta</name>
    <name type="common">Polychaete worm</name>
    <dbReference type="NCBI Taxonomy" id="283909"/>
    <lineage>
        <taxon>Eukaryota</taxon>
        <taxon>Metazoa</taxon>
        <taxon>Spiralia</taxon>
        <taxon>Lophotrochozoa</taxon>
        <taxon>Annelida</taxon>
        <taxon>Polychaeta</taxon>
        <taxon>Sedentaria</taxon>
        <taxon>Scolecida</taxon>
        <taxon>Capitellidae</taxon>
        <taxon>Capitella</taxon>
    </lineage>
</organism>
<evidence type="ECO:0000256" key="7">
    <source>
        <dbReference type="ARBA" id="ARBA00023065"/>
    </source>
</evidence>
<evidence type="ECO:0000313" key="14">
    <source>
        <dbReference type="EnsemblMetazoa" id="CapteP198247"/>
    </source>
</evidence>
<dbReference type="EMBL" id="AMQN01025337">
    <property type="status" value="NOT_ANNOTATED_CDS"/>
    <property type="molecule type" value="Genomic_DNA"/>
</dbReference>
<keyword evidence="6" id="KW-0915">Sodium</keyword>
<keyword evidence="4 11" id="KW-0812">Transmembrane</keyword>
<evidence type="ECO:0000313" key="13">
    <source>
        <dbReference type="EMBL" id="ELU01921.1"/>
    </source>
</evidence>
<dbReference type="Pfam" id="PF00858">
    <property type="entry name" value="ASC"/>
    <property type="match status" value="1"/>
</dbReference>
<reference evidence="14" key="3">
    <citation type="submission" date="2015-06" db="UniProtKB">
        <authorList>
            <consortium name="EnsemblMetazoa"/>
        </authorList>
    </citation>
    <scope>IDENTIFICATION</scope>
</reference>
<feature type="transmembrane region" description="Helical" evidence="12">
    <location>
        <begin position="33"/>
        <end position="54"/>
    </location>
</feature>
<proteinExistence type="inferred from homology"/>
<evidence type="ECO:0000256" key="9">
    <source>
        <dbReference type="ARBA" id="ARBA00023201"/>
    </source>
</evidence>
<reference evidence="13 15" key="2">
    <citation type="journal article" date="2013" name="Nature">
        <title>Insights into bilaterian evolution from three spiralian genomes.</title>
        <authorList>
            <person name="Simakov O."/>
            <person name="Marletaz F."/>
            <person name="Cho S.J."/>
            <person name="Edsinger-Gonzales E."/>
            <person name="Havlak P."/>
            <person name="Hellsten U."/>
            <person name="Kuo D.H."/>
            <person name="Larsson T."/>
            <person name="Lv J."/>
            <person name="Arendt D."/>
            <person name="Savage R."/>
            <person name="Osoegawa K."/>
            <person name="de Jong P."/>
            <person name="Grimwood J."/>
            <person name="Chapman J.A."/>
            <person name="Shapiro H."/>
            <person name="Aerts A."/>
            <person name="Otillar R.P."/>
            <person name="Terry A.Y."/>
            <person name="Boore J.L."/>
            <person name="Grigoriev I.V."/>
            <person name="Lindberg D.R."/>
            <person name="Seaver E.C."/>
            <person name="Weisblat D.A."/>
            <person name="Putnam N.H."/>
            <person name="Rokhsar D.S."/>
        </authorList>
    </citation>
    <scope>NUCLEOTIDE SEQUENCE</scope>
    <source>
        <strain evidence="13 15">I ESC-2004</strain>
    </source>
</reference>
<keyword evidence="5 12" id="KW-1133">Transmembrane helix</keyword>
<evidence type="ECO:0000313" key="15">
    <source>
        <dbReference type="Proteomes" id="UP000014760"/>
    </source>
</evidence>
<evidence type="ECO:0000256" key="2">
    <source>
        <dbReference type="ARBA" id="ARBA00022448"/>
    </source>
</evidence>
<dbReference type="EMBL" id="KB304573">
    <property type="protein sequence ID" value="ELU01921.1"/>
    <property type="molecule type" value="Genomic_DNA"/>
</dbReference>
<sequence>MEPWPGDVREVTLACLKTTSIKGVPRALKVESVLLKVVWCFFILGFFIAAVYLVHLQVVEYSKYPTIINFNEILASEDLIKKWKIFPSILFCNLKPVHIKDNASVYNLMDYLGDVTINMTRFRRQQEQVSPEVESAFEYLYKVQGYYDFLGTATASSYGQTAEQFVHNYIAQIETKTAIVPIHLPSKQFEQWTSKTTIDQMFVAHFSYQI</sequence>
<keyword evidence="8 12" id="KW-0472">Membrane</keyword>
<gene>
    <name evidence="13" type="ORF">CAPTEDRAFT_198247</name>
</gene>
<protein>
    <submittedName>
        <fullName evidence="13 14">Uncharacterized protein</fullName>
    </submittedName>
</protein>
<dbReference type="InterPro" id="IPR001873">
    <property type="entry name" value="ENaC"/>
</dbReference>
<keyword evidence="9 11" id="KW-0739">Sodium transport</keyword>
<keyword evidence="2 11" id="KW-0813">Transport</keyword>
<name>R7U734_CAPTE</name>
<keyword evidence="10 11" id="KW-0407">Ion channel</keyword>
<dbReference type="GO" id="GO:0005272">
    <property type="term" value="F:sodium channel activity"/>
    <property type="evidence" value="ECO:0007669"/>
    <property type="project" value="UniProtKB-KW"/>
</dbReference>
<dbReference type="EnsemblMetazoa" id="CapteT198247">
    <property type="protein sequence ID" value="CapteP198247"/>
    <property type="gene ID" value="CapteG198247"/>
</dbReference>
<dbReference type="HOGENOM" id="CLU_1311165_0_0_1"/>
<evidence type="ECO:0000256" key="11">
    <source>
        <dbReference type="RuleBase" id="RU000679"/>
    </source>
</evidence>
<dbReference type="OrthoDB" id="6262926at2759"/>
<comment type="subcellular location">
    <subcellularLocation>
        <location evidence="1">Membrane</location>
        <topology evidence="1">Multi-pass membrane protein</topology>
    </subcellularLocation>
</comment>
<evidence type="ECO:0000256" key="5">
    <source>
        <dbReference type="ARBA" id="ARBA00022989"/>
    </source>
</evidence>
<dbReference type="GO" id="GO:0016020">
    <property type="term" value="C:membrane"/>
    <property type="evidence" value="ECO:0007669"/>
    <property type="project" value="UniProtKB-SubCell"/>
</dbReference>
<reference evidence="15" key="1">
    <citation type="submission" date="2012-12" db="EMBL/GenBank/DDBJ databases">
        <authorList>
            <person name="Hellsten U."/>
            <person name="Grimwood J."/>
            <person name="Chapman J.A."/>
            <person name="Shapiro H."/>
            <person name="Aerts A."/>
            <person name="Otillar R.P."/>
            <person name="Terry A.Y."/>
            <person name="Boore J.L."/>
            <person name="Simakov O."/>
            <person name="Marletaz F."/>
            <person name="Cho S.-J."/>
            <person name="Edsinger-Gonzales E."/>
            <person name="Havlak P."/>
            <person name="Kuo D.-H."/>
            <person name="Larsson T."/>
            <person name="Lv J."/>
            <person name="Arendt D."/>
            <person name="Savage R."/>
            <person name="Osoegawa K."/>
            <person name="de Jong P."/>
            <person name="Lindberg D.R."/>
            <person name="Seaver E.C."/>
            <person name="Weisblat D.A."/>
            <person name="Putnam N.H."/>
            <person name="Grigoriev I.V."/>
            <person name="Rokhsar D.S."/>
        </authorList>
    </citation>
    <scope>NUCLEOTIDE SEQUENCE</scope>
    <source>
        <strain evidence="15">I ESC-2004</strain>
    </source>
</reference>
<evidence type="ECO:0000256" key="8">
    <source>
        <dbReference type="ARBA" id="ARBA00023136"/>
    </source>
</evidence>
<evidence type="ECO:0000256" key="1">
    <source>
        <dbReference type="ARBA" id="ARBA00004141"/>
    </source>
</evidence>
<evidence type="ECO:0000256" key="3">
    <source>
        <dbReference type="ARBA" id="ARBA00022461"/>
    </source>
</evidence>
<evidence type="ECO:0000256" key="10">
    <source>
        <dbReference type="ARBA" id="ARBA00023303"/>
    </source>
</evidence>
<keyword evidence="7 11" id="KW-0406">Ion transport</keyword>
<dbReference type="Proteomes" id="UP000014760">
    <property type="component" value="Unassembled WGS sequence"/>
</dbReference>
<accession>R7U734</accession>
<evidence type="ECO:0000256" key="12">
    <source>
        <dbReference type="SAM" id="Phobius"/>
    </source>
</evidence>
<keyword evidence="15" id="KW-1185">Reference proteome</keyword>
<comment type="similarity">
    <text evidence="11">Belongs to the amiloride-sensitive sodium channel (TC 1.A.6) family.</text>
</comment>